<sequence>MGPRSDQQPGEVAPPGDFLPNLCTLQAVVALVLVGELLALALVVTDAGLQRFDWVQLGAVSFLVQWIVLSSAALLCPLRPFLRRQPPVLAGSLSYGLVLFIALVFLAAGQWMLAPGTETRWWGLLDGLLLAAIFAGIALRYFYLQQQLHNQQRSELEARIQALQSRIRPHFLFNSMNSIASLIETEPRVAEKVVEDLSDLFRASLAEPALVPVADELQLCRQYVRIEQLRLGPRLSLNWRIGEYPAGTLIPSLLVQPLLENAIYHGIQPRPEGGCIDVELSVRDHRLTLEVRNPLPAPGNSGRKTGNRVALENIRHRLVLHFGPSATCVAEPRDTLFITTISYPI</sequence>
<dbReference type="GO" id="GO:0016020">
    <property type="term" value="C:membrane"/>
    <property type="evidence" value="ECO:0007669"/>
    <property type="project" value="InterPro"/>
</dbReference>
<dbReference type="Proteomes" id="UP000319732">
    <property type="component" value="Unassembled WGS sequence"/>
</dbReference>
<feature type="domain" description="Signal transduction histidine kinase internal region" evidence="2">
    <location>
        <begin position="158"/>
        <end position="235"/>
    </location>
</feature>
<keyword evidence="1" id="KW-0812">Transmembrane</keyword>
<feature type="transmembrane region" description="Helical" evidence="1">
    <location>
        <begin position="121"/>
        <end position="143"/>
    </location>
</feature>
<organism evidence="3 4">
    <name type="scientific">Exilibacterium tricleocarpae</name>
    <dbReference type="NCBI Taxonomy" id="2591008"/>
    <lineage>
        <taxon>Bacteria</taxon>
        <taxon>Pseudomonadati</taxon>
        <taxon>Pseudomonadota</taxon>
        <taxon>Gammaproteobacteria</taxon>
        <taxon>Cellvibrionales</taxon>
        <taxon>Cellvibrionaceae</taxon>
        <taxon>Exilibacterium</taxon>
    </lineage>
</organism>
<dbReference type="Pfam" id="PF06580">
    <property type="entry name" value="His_kinase"/>
    <property type="match status" value="1"/>
</dbReference>
<keyword evidence="1" id="KW-1133">Transmembrane helix</keyword>
<dbReference type="InterPro" id="IPR036890">
    <property type="entry name" value="HATPase_C_sf"/>
</dbReference>
<evidence type="ECO:0000313" key="3">
    <source>
        <dbReference type="EMBL" id="TQV70773.1"/>
    </source>
</evidence>
<feature type="transmembrane region" description="Helical" evidence="1">
    <location>
        <begin position="54"/>
        <end position="76"/>
    </location>
</feature>
<dbReference type="EMBL" id="VHSG01000023">
    <property type="protein sequence ID" value="TQV70773.1"/>
    <property type="molecule type" value="Genomic_DNA"/>
</dbReference>
<dbReference type="OrthoDB" id="2514702at2"/>
<keyword evidence="1" id="KW-0472">Membrane</keyword>
<dbReference type="PANTHER" id="PTHR34220">
    <property type="entry name" value="SENSOR HISTIDINE KINASE YPDA"/>
    <property type="match status" value="1"/>
</dbReference>
<keyword evidence="3" id="KW-0808">Transferase</keyword>
<evidence type="ECO:0000259" key="2">
    <source>
        <dbReference type="Pfam" id="PF06580"/>
    </source>
</evidence>
<dbReference type="InterPro" id="IPR050640">
    <property type="entry name" value="Bact_2-comp_sensor_kinase"/>
</dbReference>
<dbReference type="AlphaFoldDB" id="A0A545T0M1"/>
<dbReference type="GO" id="GO:0000155">
    <property type="term" value="F:phosphorelay sensor kinase activity"/>
    <property type="evidence" value="ECO:0007669"/>
    <property type="project" value="InterPro"/>
</dbReference>
<keyword evidence="4" id="KW-1185">Reference proteome</keyword>
<dbReference type="SUPFAM" id="SSF55874">
    <property type="entry name" value="ATPase domain of HSP90 chaperone/DNA topoisomerase II/histidine kinase"/>
    <property type="match status" value="1"/>
</dbReference>
<accession>A0A545T0M1</accession>
<keyword evidence="3" id="KW-0418">Kinase</keyword>
<protein>
    <submittedName>
        <fullName evidence="3">Sensor histidine kinase</fullName>
    </submittedName>
</protein>
<evidence type="ECO:0000256" key="1">
    <source>
        <dbReference type="SAM" id="Phobius"/>
    </source>
</evidence>
<proteinExistence type="predicted"/>
<name>A0A545T0M1_9GAMM</name>
<feature type="transmembrane region" description="Helical" evidence="1">
    <location>
        <begin position="21"/>
        <end position="42"/>
    </location>
</feature>
<gene>
    <name evidence="3" type="ORF">FKG94_20825</name>
</gene>
<dbReference type="InterPro" id="IPR010559">
    <property type="entry name" value="Sig_transdc_His_kin_internal"/>
</dbReference>
<feature type="transmembrane region" description="Helical" evidence="1">
    <location>
        <begin position="88"/>
        <end position="109"/>
    </location>
</feature>
<comment type="caution">
    <text evidence="3">The sequence shown here is derived from an EMBL/GenBank/DDBJ whole genome shotgun (WGS) entry which is preliminary data.</text>
</comment>
<evidence type="ECO:0000313" key="4">
    <source>
        <dbReference type="Proteomes" id="UP000319732"/>
    </source>
</evidence>
<dbReference type="PANTHER" id="PTHR34220:SF7">
    <property type="entry name" value="SENSOR HISTIDINE KINASE YPDA"/>
    <property type="match status" value="1"/>
</dbReference>
<dbReference type="Gene3D" id="3.30.565.10">
    <property type="entry name" value="Histidine kinase-like ATPase, C-terminal domain"/>
    <property type="match status" value="1"/>
</dbReference>
<reference evidence="3 4" key="1">
    <citation type="submission" date="2019-06" db="EMBL/GenBank/DDBJ databases">
        <title>Whole genome sequence for Cellvibrionaceae sp. R142.</title>
        <authorList>
            <person name="Wang G."/>
        </authorList>
    </citation>
    <scope>NUCLEOTIDE SEQUENCE [LARGE SCALE GENOMIC DNA]</scope>
    <source>
        <strain evidence="3 4">R142</strain>
    </source>
</reference>